<evidence type="ECO:0000313" key="1">
    <source>
        <dbReference type="EMBL" id="KAF0527633.1"/>
    </source>
</evidence>
<proteinExistence type="predicted"/>
<accession>A0A8H4AS62</accession>
<reference evidence="1 2" key="1">
    <citation type="journal article" date="2019" name="Environ. Microbiol.">
        <title>At the nexus of three kingdoms: the genome of the mycorrhizal fungus Gigaspora margarita provides insights into plant, endobacterial and fungal interactions.</title>
        <authorList>
            <person name="Venice F."/>
            <person name="Ghignone S."/>
            <person name="Salvioli di Fossalunga A."/>
            <person name="Amselem J."/>
            <person name="Novero M."/>
            <person name="Xianan X."/>
            <person name="Sedzielewska Toro K."/>
            <person name="Morin E."/>
            <person name="Lipzen A."/>
            <person name="Grigoriev I.V."/>
            <person name="Henrissat B."/>
            <person name="Martin F.M."/>
            <person name="Bonfante P."/>
        </authorList>
    </citation>
    <scope>NUCLEOTIDE SEQUENCE [LARGE SCALE GENOMIC DNA]</scope>
    <source>
        <strain evidence="1 2">BEG34</strain>
    </source>
</reference>
<comment type="caution">
    <text evidence="1">The sequence shown here is derived from an EMBL/GenBank/DDBJ whole genome shotgun (WGS) entry which is preliminary data.</text>
</comment>
<dbReference type="InterPro" id="IPR036047">
    <property type="entry name" value="F-box-like_dom_sf"/>
</dbReference>
<protein>
    <recommendedName>
        <fullName evidence="3">F-box domain-containing protein</fullName>
    </recommendedName>
</protein>
<organism evidence="1 2">
    <name type="scientific">Gigaspora margarita</name>
    <dbReference type="NCBI Taxonomy" id="4874"/>
    <lineage>
        <taxon>Eukaryota</taxon>
        <taxon>Fungi</taxon>
        <taxon>Fungi incertae sedis</taxon>
        <taxon>Mucoromycota</taxon>
        <taxon>Glomeromycotina</taxon>
        <taxon>Glomeromycetes</taxon>
        <taxon>Diversisporales</taxon>
        <taxon>Gigasporaceae</taxon>
        <taxon>Gigaspora</taxon>
    </lineage>
</organism>
<dbReference type="SUPFAM" id="SSF52047">
    <property type="entry name" value="RNI-like"/>
    <property type="match status" value="1"/>
</dbReference>
<sequence>MASKIFKGDMPELMENILNNLKNEIYSLHSCALVSRHWCKISIPILWQDPFSLDRSSRPSFIFNYFSSLCKDEKFVLKKYGINVKSFKTLFEYARFIKVLNLSCIKYKVERLTNRKLDNPSKNYIINLFIKLFIESGAILHKLYFPDYEINPENFILLEQNDQFFSRLQHLTLDIEPRLNPESTATLLKILTKNATKISALKLEKFHSNYEIKLFHTLICMIESQEKLKLINLSGDFSTKFNGFVSALECQKNSLKEVIIDCCAYSAEFELLKNFKYLETLRINYCDRKLIKSIENKISALEVVDVEIDAPTIVHILEKSGTLLQRLKFESEIDILNENLLLEALKSFCPNIKYLYISRIMFSIQFLELIGSLHKLQFLSFWCLDDDEPEEKLKLRVLQFAKILPLTLKYLDLGDNDWTETYLDILLNHCNASLNNLLIYDIYNEKNTKAIVEFCKRNKTLNYVGVDQFWNLDDDIKKQVEGHVTFVPAGKVMIKF</sequence>
<dbReference type="AlphaFoldDB" id="A0A8H4AS62"/>
<dbReference type="SUPFAM" id="SSF81383">
    <property type="entry name" value="F-box domain"/>
    <property type="match status" value="1"/>
</dbReference>
<dbReference type="Proteomes" id="UP000439903">
    <property type="component" value="Unassembled WGS sequence"/>
</dbReference>
<gene>
    <name evidence="1" type="ORF">F8M41_013525</name>
</gene>
<name>A0A8H4AS62_GIGMA</name>
<keyword evidence="2" id="KW-1185">Reference proteome</keyword>
<evidence type="ECO:0000313" key="2">
    <source>
        <dbReference type="Proteomes" id="UP000439903"/>
    </source>
</evidence>
<evidence type="ECO:0008006" key="3">
    <source>
        <dbReference type="Google" id="ProtNLM"/>
    </source>
</evidence>
<dbReference type="EMBL" id="WTPW01000276">
    <property type="protein sequence ID" value="KAF0527633.1"/>
    <property type="molecule type" value="Genomic_DNA"/>
</dbReference>